<protein>
    <submittedName>
        <fullName evidence="2">Uncharacterized protein pp8857</fullName>
    </submittedName>
</protein>
<proteinExistence type="evidence at transcript level"/>
<dbReference type="EMBL" id="AF318366">
    <property type="protein sequence ID" value="AAL55873.1"/>
    <property type="molecule type" value="mRNA"/>
</dbReference>
<sequence length="171" mass="17990">MQRRSCGRGPATPHPVDERLGVHPLGPGPILHLGGSSPPKIKFLQHPFSFQSPQPPEPGKSTRCAIHPEEPHSRGCPSSEDSHALHWLSGPPPGHRADETHPQHTAGPPKLLTTGGCAIGHTGSCLVGTYLGCPPHACTPDGWGPALPILLSSSRGTLVGVAPSHCWIRTF</sequence>
<accession>Q8WYT5</accession>
<dbReference type="AlphaFoldDB" id="Q8WYT5"/>
<name>Q8WYT5_HUMAN</name>
<evidence type="ECO:0000313" key="2">
    <source>
        <dbReference type="EMBL" id="AAL55873.1"/>
    </source>
</evidence>
<dbReference type="ChiTaRS" id="HMG20B">
    <property type="organism name" value="human"/>
</dbReference>
<evidence type="ECO:0000256" key="1">
    <source>
        <dbReference type="SAM" id="MobiDB-lite"/>
    </source>
</evidence>
<reference evidence="2" key="1">
    <citation type="submission" date="2000-11" db="EMBL/GenBank/DDBJ databases">
        <title>Novel human cDNA clones with function of inhibiting cancer cell growth.</title>
        <authorList>
            <person name="Jiang H.Q."/>
            <person name="Zhou X.M."/>
            <person name="Zhang P.P."/>
            <person name="Huang Y."/>
            <person name="Qin W.X."/>
            <person name="Zhao X.T."/>
            <person name="Wan D.F."/>
            <person name="Gu J.R."/>
        </authorList>
    </citation>
    <scope>NUCLEOTIDE SEQUENCE</scope>
</reference>
<feature type="compositionally biased region" description="Low complexity" evidence="1">
    <location>
        <begin position="22"/>
        <end position="39"/>
    </location>
</feature>
<gene>
    <name evidence="2" type="primary">pp8857</name>
</gene>
<feature type="region of interest" description="Disordered" evidence="1">
    <location>
        <begin position="1"/>
        <end position="106"/>
    </location>
</feature>
<organism evidence="2">
    <name type="scientific">Homo sapiens</name>
    <name type="common">Human</name>
    <dbReference type="NCBI Taxonomy" id="9606"/>
    <lineage>
        <taxon>Eukaryota</taxon>
        <taxon>Metazoa</taxon>
        <taxon>Chordata</taxon>
        <taxon>Craniata</taxon>
        <taxon>Vertebrata</taxon>
        <taxon>Euteleostomi</taxon>
        <taxon>Mammalia</taxon>
        <taxon>Eutheria</taxon>
        <taxon>Euarchontoglires</taxon>
        <taxon>Primates</taxon>
        <taxon>Haplorrhini</taxon>
        <taxon>Catarrhini</taxon>
        <taxon>Hominidae</taxon>
        <taxon>Homo</taxon>
    </lineage>
</organism>